<evidence type="ECO:0000313" key="3">
    <source>
        <dbReference type="Proteomes" id="UP000289260"/>
    </source>
</evidence>
<proteinExistence type="inferred from homology"/>
<comment type="similarity">
    <text evidence="1">Belongs to the ROK (NagC/XylR) family.</text>
</comment>
<dbReference type="OrthoDB" id="8772678at2"/>
<dbReference type="AlphaFoldDB" id="A0A4P6KI40"/>
<evidence type="ECO:0000256" key="1">
    <source>
        <dbReference type="ARBA" id="ARBA00006479"/>
    </source>
</evidence>
<keyword evidence="3" id="KW-1185">Reference proteome</keyword>
<dbReference type="EMBL" id="CP035806">
    <property type="protein sequence ID" value="QBE50245.1"/>
    <property type="molecule type" value="Genomic_DNA"/>
</dbReference>
<dbReference type="PANTHER" id="PTHR18964:SF149">
    <property type="entry name" value="BIFUNCTIONAL UDP-N-ACETYLGLUCOSAMINE 2-EPIMERASE_N-ACETYLMANNOSAMINE KINASE"/>
    <property type="match status" value="1"/>
</dbReference>
<dbReference type="SUPFAM" id="SSF53067">
    <property type="entry name" value="Actin-like ATPase domain"/>
    <property type="match status" value="1"/>
</dbReference>
<evidence type="ECO:0000313" key="2">
    <source>
        <dbReference type="EMBL" id="QBE50245.1"/>
    </source>
</evidence>
<dbReference type="KEGG" id="ltr:EVS81_07160"/>
<dbReference type="Proteomes" id="UP000289260">
    <property type="component" value="Chromosome"/>
</dbReference>
<name>A0A4P6KI40_9MICO</name>
<dbReference type="Gene3D" id="3.30.420.40">
    <property type="match status" value="2"/>
</dbReference>
<accession>A0A4P6KI40</accession>
<organism evidence="2 3">
    <name type="scientific">Leucobacter triazinivorans</name>
    <dbReference type="NCBI Taxonomy" id="1784719"/>
    <lineage>
        <taxon>Bacteria</taxon>
        <taxon>Bacillati</taxon>
        <taxon>Actinomycetota</taxon>
        <taxon>Actinomycetes</taxon>
        <taxon>Micrococcales</taxon>
        <taxon>Microbacteriaceae</taxon>
        <taxon>Leucobacter</taxon>
    </lineage>
</organism>
<dbReference type="InterPro" id="IPR043129">
    <property type="entry name" value="ATPase_NBD"/>
</dbReference>
<dbReference type="InterPro" id="IPR000600">
    <property type="entry name" value="ROK"/>
</dbReference>
<reference evidence="2 3" key="1">
    <citation type="submission" date="2019-02" db="EMBL/GenBank/DDBJ databases">
        <authorList>
            <person name="Sun L."/>
            <person name="Pan D."/>
            <person name="Wu X."/>
        </authorList>
    </citation>
    <scope>NUCLEOTIDE SEQUENCE [LARGE SCALE GENOMIC DNA]</scope>
    <source>
        <strain evidence="2 3">JW-1</strain>
    </source>
</reference>
<protein>
    <submittedName>
        <fullName evidence="2">ROK family protein</fullName>
    </submittedName>
</protein>
<dbReference type="Pfam" id="PF00480">
    <property type="entry name" value="ROK"/>
    <property type="match status" value="1"/>
</dbReference>
<dbReference type="PANTHER" id="PTHR18964">
    <property type="entry name" value="ROK (REPRESSOR, ORF, KINASE) FAMILY"/>
    <property type="match status" value="1"/>
</dbReference>
<gene>
    <name evidence="2" type="ORF">EVS81_07160</name>
</gene>
<sequence length="318" mass="32297">MDIGGSKTEAVALDDTGAIVASTRLPSAQGPAGVLRTAEQVVEDLARRTDRGVDEFVSVGVGIPGQVDRDRGEVRGAYNLGIDLLPLRERLRERTGLPVGIENDVTAAAVGAAHLMGLSGTVAYLNLGTGLAAGYVVDGRPLRGAHGVAGEIGHLPVDPLARPCPCGQLGCLETVASGSALRSSWPAGGAHPGHTLLAAVDSGDEEARAAFDHLVRGAAASVRLLVLALDPDTVVIGGGLRLLGPRLFDGLRATLDRWSTDSPFLARLELSPRVQVLPEDSSAAAVGAALAVAGDDPAGAFGASSGVGRSAKRPACRA</sequence>